<dbReference type="EMBL" id="FUWV01000007">
    <property type="protein sequence ID" value="SJZ67880.1"/>
    <property type="molecule type" value="Genomic_DNA"/>
</dbReference>
<sequence length="470" mass="54927">MKKFLKLKKLNKWLIIIIDILIILLGFYIAFMLKFDFNPPKRNLQPFIRLIPFIIAFSFVFINIYDIASVERRRVVDMGISIFISLVILHVITMALTFIFRGFAFPRSIFMIAFTLQFLSLIFWKAFLIHFSKKVTGVQRVLIIGNKQESQEVAKKILMEYKRHCQIKNFVHPTEINRIKNMIDKVDTLVICPKLEKDIKSQLVSLCLQKNKKIYIIPELYEISLLKSKFMQFDDMLGLEIEKLELSIEDQLIKRTFDIFISIISIIITSPFMILSAILVKFSSKGPILYKQERLTINDQPFKVYKFRTMVDHAEKYTGPVLAIDKDPRITKVGKLLRATRLDELPQLFNVLKGDMSIVGPRPERDYFIHQFIKTNPHFIYRTNVKAGITGLAQVYGKYSTSPEDKLRYDLLYITNYSFKLDLILILKTIKTMFIKASSKGIEEDKTLQQLLKEQDQSIFSEIGITNIEE</sequence>
<dbReference type="Pfam" id="PF02397">
    <property type="entry name" value="Bac_transf"/>
    <property type="match status" value="1"/>
</dbReference>
<dbReference type="AlphaFoldDB" id="A0A1T4MLC1"/>
<keyword evidence="3 9" id="KW-0808">Transferase</keyword>
<dbReference type="PANTHER" id="PTHR30576:SF0">
    <property type="entry name" value="UNDECAPRENYL-PHOSPHATE N-ACETYLGALACTOSAMINYL 1-PHOSPHATE TRANSFERASE-RELATED"/>
    <property type="match status" value="1"/>
</dbReference>
<dbReference type="PANTHER" id="PTHR30576">
    <property type="entry name" value="COLANIC BIOSYNTHESIS UDP-GLUCOSE LIPID CARRIER TRANSFERASE"/>
    <property type="match status" value="1"/>
</dbReference>
<keyword evidence="5 7" id="KW-1133">Transmembrane helix</keyword>
<feature type="domain" description="Bacterial sugar transferase" evidence="8">
    <location>
        <begin position="254"/>
        <end position="434"/>
    </location>
</feature>
<name>A0A1T4MLC1_9FIRM</name>
<proteinExistence type="inferred from homology"/>
<dbReference type="OrthoDB" id="9808602at2"/>
<dbReference type="InterPro" id="IPR003362">
    <property type="entry name" value="Bact_transf"/>
</dbReference>
<feature type="transmembrane region" description="Helical" evidence="7">
    <location>
        <begin position="109"/>
        <end position="131"/>
    </location>
</feature>
<reference evidence="9 10" key="1">
    <citation type="submission" date="2017-02" db="EMBL/GenBank/DDBJ databases">
        <authorList>
            <person name="Peterson S.W."/>
        </authorList>
    </citation>
    <scope>NUCLEOTIDE SEQUENCE [LARGE SCALE GENOMIC DNA]</scope>
    <source>
        <strain evidence="9 10">DSM 15102</strain>
    </source>
</reference>
<dbReference type="GO" id="GO:0016780">
    <property type="term" value="F:phosphotransferase activity, for other substituted phosphate groups"/>
    <property type="evidence" value="ECO:0007669"/>
    <property type="project" value="TreeGrafter"/>
</dbReference>
<dbReference type="InterPro" id="IPR017475">
    <property type="entry name" value="EPS_sugar_tfrase"/>
</dbReference>
<evidence type="ECO:0000256" key="6">
    <source>
        <dbReference type="ARBA" id="ARBA00023136"/>
    </source>
</evidence>
<feature type="transmembrane region" description="Helical" evidence="7">
    <location>
        <begin position="47"/>
        <end position="68"/>
    </location>
</feature>
<evidence type="ECO:0000256" key="2">
    <source>
        <dbReference type="ARBA" id="ARBA00006464"/>
    </source>
</evidence>
<evidence type="ECO:0000256" key="7">
    <source>
        <dbReference type="SAM" id="Phobius"/>
    </source>
</evidence>
<evidence type="ECO:0000256" key="4">
    <source>
        <dbReference type="ARBA" id="ARBA00022692"/>
    </source>
</evidence>
<evidence type="ECO:0000256" key="1">
    <source>
        <dbReference type="ARBA" id="ARBA00004141"/>
    </source>
</evidence>
<keyword evidence="4 7" id="KW-0812">Transmembrane</keyword>
<protein>
    <submittedName>
        <fullName evidence="9">Exopolysaccharide biosynthesis polyprenyl glycosylphosphotransferase</fullName>
    </submittedName>
</protein>
<feature type="transmembrane region" description="Helical" evidence="7">
    <location>
        <begin position="80"/>
        <end position="103"/>
    </location>
</feature>
<keyword evidence="6 7" id="KW-0472">Membrane</keyword>
<dbReference type="Proteomes" id="UP000196365">
    <property type="component" value="Unassembled WGS sequence"/>
</dbReference>
<evidence type="ECO:0000256" key="3">
    <source>
        <dbReference type="ARBA" id="ARBA00022679"/>
    </source>
</evidence>
<comment type="similarity">
    <text evidence="2">Belongs to the bacterial sugar transferase family.</text>
</comment>
<keyword evidence="10" id="KW-1185">Reference proteome</keyword>
<dbReference type="GO" id="GO:0016020">
    <property type="term" value="C:membrane"/>
    <property type="evidence" value="ECO:0007669"/>
    <property type="project" value="UniProtKB-SubCell"/>
</dbReference>
<feature type="transmembrane region" description="Helical" evidence="7">
    <location>
        <begin position="259"/>
        <end position="280"/>
    </location>
</feature>
<accession>A0A1T4MLC1</accession>
<dbReference type="NCBIfam" id="TIGR03025">
    <property type="entry name" value="EPS_sugtrans"/>
    <property type="match status" value="1"/>
</dbReference>
<organism evidence="9 10">
    <name type="scientific">Garciella nitratireducens DSM 15102</name>
    <dbReference type="NCBI Taxonomy" id="1121911"/>
    <lineage>
        <taxon>Bacteria</taxon>
        <taxon>Bacillati</taxon>
        <taxon>Bacillota</taxon>
        <taxon>Clostridia</taxon>
        <taxon>Eubacteriales</taxon>
        <taxon>Eubacteriaceae</taxon>
        <taxon>Garciella</taxon>
    </lineage>
</organism>
<feature type="transmembrane region" description="Helical" evidence="7">
    <location>
        <begin position="12"/>
        <end position="35"/>
    </location>
</feature>
<dbReference type="RefSeq" id="WP_087678810.1">
    <property type="nucleotide sequence ID" value="NZ_FUWV01000007.1"/>
</dbReference>
<evidence type="ECO:0000313" key="10">
    <source>
        <dbReference type="Proteomes" id="UP000196365"/>
    </source>
</evidence>
<evidence type="ECO:0000256" key="5">
    <source>
        <dbReference type="ARBA" id="ARBA00022989"/>
    </source>
</evidence>
<evidence type="ECO:0000313" key="9">
    <source>
        <dbReference type="EMBL" id="SJZ67880.1"/>
    </source>
</evidence>
<gene>
    <name evidence="9" type="ORF">SAMN02745973_01382</name>
</gene>
<evidence type="ECO:0000259" key="8">
    <source>
        <dbReference type="Pfam" id="PF02397"/>
    </source>
</evidence>
<comment type="subcellular location">
    <subcellularLocation>
        <location evidence="1">Membrane</location>
        <topology evidence="1">Multi-pass membrane protein</topology>
    </subcellularLocation>
</comment>